<feature type="compositionally biased region" description="Basic residues" evidence="2">
    <location>
        <begin position="55"/>
        <end position="77"/>
    </location>
</feature>
<comment type="caution">
    <text evidence="3">The sequence shown here is derived from an EMBL/GenBank/DDBJ whole genome shotgun (WGS) entry which is preliminary data.</text>
</comment>
<evidence type="ECO:0000256" key="2">
    <source>
        <dbReference type="SAM" id="MobiDB-lite"/>
    </source>
</evidence>
<dbReference type="Proteomes" id="UP000308802">
    <property type="component" value="Unassembled WGS sequence"/>
</dbReference>
<accession>A0A4S9AIT0</accession>
<name>A0A4S9AIT0_AURPU</name>
<dbReference type="PANTHER" id="PTHR47447">
    <property type="entry name" value="OS03G0856100 PROTEIN"/>
    <property type="match status" value="1"/>
</dbReference>
<evidence type="ECO:0000256" key="1">
    <source>
        <dbReference type="ARBA" id="ARBA00022737"/>
    </source>
</evidence>
<dbReference type="PROSITE" id="PS51257">
    <property type="entry name" value="PROKAR_LIPOPROTEIN"/>
    <property type="match status" value="1"/>
</dbReference>
<feature type="region of interest" description="Disordered" evidence="2">
    <location>
        <begin position="53"/>
        <end position="123"/>
    </location>
</feature>
<evidence type="ECO:0000313" key="3">
    <source>
        <dbReference type="EMBL" id="THW79379.1"/>
    </source>
</evidence>
<dbReference type="InterPro" id="IPR011990">
    <property type="entry name" value="TPR-like_helical_dom_sf"/>
</dbReference>
<evidence type="ECO:0000313" key="4">
    <source>
        <dbReference type="Proteomes" id="UP000308802"/>
    </source>
</evidence>
<dbReference type="Gene3D" id="1.25.40.10">
    <property type="entry name" value="Tetratricopeptide repeat domain"/>
    <property type="match status" value="1"/>
</dbReference>
<protein>
    <recommendedName>
        <fullName evidence="5">Pentacotripeptide-repeat region of PRORP domain-containing protein</fullName>
    </recommendedName>
</protein>
<proteinExistence type="predicted"/>
<sequence>MFRSRRRVPSEGALRVLRQLAYISSGTACGAAAVIAEERRRQTTLVSKIADNSRRLKQHPRYQHAHTHAHTHARAARRSATDDTAQSHSHALSKATSNAPVDDDMSRGPPHEKPAPQPDAFRNNLLPSEVERGYAKLDSHRPPFKKHSKDNQSQRHAHPLSRNPPRQVFDRPSFMAALEKHDFGTALAQLDNHCSAWLQVGRPGAALYDFWDAFCALQRHGTPTIYALSAVSRLFHSLLNKNEYTLCCKLLTRMSKSGYTAADLTDCMHSLALVAAAAGHPSLLIWLYENYGHDMLFPRATYPAFCAAYSTHNSEVCALLFGKHISKSDRPSVLPLCESAWSAILEHMWSKTHNYKLVDSLFRDMCHLAESPPLALFNSMIYVCIKSGNVDQAHHRLRSIQQTSHLSPDIVTFGHFVLLTTSSADWPAVDDLMAMLTRAGEAEAPLEGRTDMFIPVLEAYAKLHTPEETWTFVFKAIEGYGILPDKRILNTATRNLVKTGRLTLIPAWVNKMKTYGQKVEVTSETALVMMRQFYFDLRPSHTVLLWLCQNLLKGVPEYWSEGLLALLCEAASYDLRGYRSRHPDRKLQTMLVLEKLQAVDPKSPVLPKPLRWNEMRRRMDGFQEDMQRLHLEPQEPINEQSQVQDFPEYHDDFLLDDDASLDELPNIALSTAALEKMWNENNMLIALSEGRHSDVLKMYDSCLGQSGLPASSYSLEMAIQAHMKLPDQAVSPEDRIDTANKAGLNTTAALIPLLVHQIRHSASGTPLHIDELCNTVLSIYEKMAGNSVSIKHHLATAAATALLRSGKTNDAILLLSTVFHSKWGKRIPFDLPAMTVLLQAYIKLMHSSGIEWVIKEVLDHNLRIDYAFLTVIRKAHKHSEQRSHDRDIRGLNHLKVSKMLSYYQDVCRAKQVAQIRRASHLGNRLVRIMTKLARSEEEFKAPRMHQDMVDPALWGRSLRDTKRRRTTWRIVGSRPAREARRVRTLDADLRRTRRQRANVAK</sequence>
<feature type="compositionally biased region" description="Polar residues" evidence="2">
    <location>
        <begin position="86"/>
        <end position="99"/>
    </location>
</feature>
<dbReference type="AlphaFoldDB" id="A0A4S9AIT0"/>
<dbReference type="EMBL" id="QZAO01000018">
    <property type="protein sequence ID" value="THW79379.1"/>
    <property type="molecule type" value="Genomic_DNA"/>
</dbReference>
<gene>
    <name evidence="3" type="ORF">D6D19_01254</name>
</gene>
<organism evidence="3 4">
    <name type="scientific">Aureobasidium pullulans</name>
    <name type="common">Black yeast</name>
    <name type="synonym">Pullularia pullulans</name>
    <dbReference type="NCBI Taxonomy" id="5580"/>
    <lineage>
        <taxon>Eukaryota</taxon>
        <taxon>Fungi</taxon>
        <taxon>Dikarya</taxon>
        <taxon>Ascomycota</taxon>
        <taxon>Pezizomycotina</taxon>
        <taxon>Dothideomycetes</taxon>
        <taxon>Dothideomycetidae</taxon>
        <taxon>Dothideales</taxon>
        <taxon>Saccotheciaceae</taxon>
        <taxon>Aureobasidium</taxon>
    </lineage>
</organism>
<evidence type="ECO:0008006" key="5">
    <source>
        <dbReference type="Google" id="ProtNLM"/>
    </source>
</evidence>
<feature type="region of interest" description="Disordered" evidence="2">
    <location>
        <begin position="137"/>
        <end position="167"/>
    </location>
</feature>
<keyword evidence="1" id="KW-0677">Repeat</keyword>
<dbReference type="PANTHER" id="PTHR47447:SF25">
    <property type="entry name" value="SAP DOMAIN-CONTAINING PROTEIN"/>
    <property type="match status" value="1"/>
</dbReference>
<feature type="compositionally biased region" description="Basic and acidic residues" evidence="2">
    <location>
        <begin position="104"/>
        <end position="114"/>
    </location>
</feature>
<reference evidence="3 4" key="1">
    <citation type="submission" date="2018-10" db="EMBL/GenBank/DDBJ databases">
        <title>Fifty Aureobasidium pullulans genomes reveal a recombining polyextremotolerant generalist.</title>
        <authorList>
            <person name="Gostincar C."/>
            <person name="Turk M."/>
            <person name="Zajc J."/>
            <person name="Gunde-Cimerman N."/>
        </authorList>
    </citation>
    <scope>NUCLEOTIDE SEQUENCE [LARGE SCALE GENOMIC DNA]</scope>
    <source>
        <strain evidence="3 4">EXF-10659</strain>
    </source>
</reference>